<dbReference type="OrthoDB" id="419598at2759"/>
<dbReference type="InterPro" id="IPR036291">
    <property type="entry name" value="NAD(P)-bd_dom_sf"/>
</dbReference>
<evidence type="ECO:0000256" key="1">
    <source>
        <dbReference type="ARBA" id="ARBA00006328"/>
    </source>
</evidence>
<dbReference type="PANTHER" id="PTHR42748:SF7">
    <property type="entry name" value="NMRA LIKE REDOX SENSOR 1-RELATED"/>
    <property type="match status" value="1"/>
</dbReference>
<dbReference type="PANTHER" id="PTHR42748">
    <property type="entry name" value="NITROGEN METABOLITE REPRESSION PROTEIN NMRA FAMILY MEMBER"/>
    <property type="match status" value="1"/>
</dbReference>
<proteinExistence type="inferred from homology"/>
<dbReference type="SUPFAM" id="SSF51735">
    <property type="entry name" value="NAD(P)-binding Rossmann-fold domains"/>
    <property type="match status" value="1"/>
</dbReference>
<gene>
    <name evidence="4" type="ORF">CALVIDRAFT_186582</name>
</gene>
<evidence type="ECO:0000256" key="2">
    <source>
        <dbReference type="ARBA" id="ARBA00022857"/>
    </source>
</evidence>
<accession>A0A167KTR5</accession>
<evidence type="ECO:0000313" key="4">
    <source>
        <dbReference type="EMBL" id="KZO94995.1"/>
    </source>
</evidence>
<reference evidence="4 5" key="1">
    <citation type="journal article" date="2016" name="Mol. Biol. Evol.">
        <title>Comparative Genomics of Early-Diverging Mushroom-Forming Fungi Provides Insights into the Origins of Lignocellulose Decay Capabilities.</title>
        <authorList>
            <person name="Nagy L.G."/>
            <person name="Riley R."/>
            <person name="Tritt A."/>
            <person name="Adam C."/>
            <person name="Daum C."/>
            <person name="Floudas D."/>
            <person name="Sun H."/>
            <person name="Yadav J.S."/>
            <person name="Pangilinan J."/>
            <person name="Larsson K.H."/>
            <person name="Matsuura K."/>
            <person name="Barry K."/>
            <person name="Labutti K."/>
            <person name="Kuo R."/>
            <person name="Ohm R.A."/>
            <person name="Bhattacharya S.S."/>
            <person name="Shirouzu T."/>
            <person name="Yoshinaga Y."/>
            <person name="Martin F.M."/>
            <person name="Grigoriev I.V."/>
            <person name="Hibbett D.S."/>
        </authorList>
    </citation>
    <scope>NUCLEOTIDE SEQUENCE [LARGE SCALE GENOMIC DNA]</scope>
    <source>
        <strain evidence="4 5">TUFC12733</strain>
    </source>
</reference>
<evidence type="ECO:0000313" key="5">
    <source>
        <dbReference type="Proteomes" id="UP000076738"/>
    </source>
</evidence>
<dbReference type="InterPro" id="IPR008030">
    <property type="entry name" value="NmrA-like"/>
</dbReference>
<dbReference type="STRING" id="1330018.A0A167KTR5"/>
<dbReference type="Proteomes" id="UP000076738">
    <property type="component" value="Unassembled WGS sequence"/>
</dbReference>
<keyword evidence="2" id="KW-0521">NADP</keyword>
<dbReference type="AlphaFoldDB" id="A0A167KTR5"/>
<organism evidence="4 5">
    <name type="scientific">Calocera viscosa (strain TUFC12733)</name>
    <dbReference type="NCBI Taxonomy" id="1330018"/>
    <lineage>
        <taxon>Eukaryota</taxon>
        <taxon>Fungi</taxon>
        <taxon>Dikarya</taxon>
        <taxon>Basidiomycota</taxon>
        <taxon>Agaricomycotina</taxon>
        <taxon>Dacrymycetes</taxon>
        <taxon>Dacrymycetales</taxon>
        <taxon>Dacrymycetaceae</taxon>
        <taxon>Calocera</taxon>
    </lineage>
</organism>
<keyword evidence="5" id="KW-1185">Reference proteome</keyword>
<feature type="domain" description="NmrA-like" evidence="3">
    <location>
        <begin position="35"/>
        <end position="237"/>
    </location>
</feature>
<protein>
    <submittedName>
        <fullName evidence="4">NAD-P-binding protein</fullName>
    </submittedName>
</protein>
<dbReference type="Gene3D" id="3.40.50.720">
    <property type="entry name" value="NAD(P)-binding Rossmann-like Domain"/>
    <property type="match status" value="1"/>
</dbReference>
<sequence>MHSLLPLVLITCANDNSARDLQKTFPKLQPDNFAVGDFLEQHTVDLAMKGVNMVIHIGPPMHPQEAACGTIVIDAARRHNVGHFILSSVLHPLRQKMLNHKVKLEVEEYLIESGLPWTILQPTHMMQNMALKPIFSTGVITMPYSPATVQGFIDLTDFAQVVLKVVQSPEEHNMARYELLGCVGSYNEVADTIGRKIGKPVKVERIPAEQAIARMGTHPYTQEAMKRMLYYYDTRGLTGNPNILRWLLGREPCTWDDYLDRVLRK</sequence>
<evidence type="ECO:0000259" key="3">
    <source>
        <dbReference type="Pfam" id="PF05368"/>
    </source>
</evidence>
<dbReference type="InterPro" id="IPR051164">
    <property type="entry name" value="NmrA-like_oxidored"/>
</dbReference>
<name>A0A167KTR5_CALVF</name>
<comment type="similarity">
    <text evidence="1">Belongs to the NmrA-type oxidoreductase family.</text>
</comment>
<dbReference type="EMBL" id="KV417291">
    <property type="protein sequence ID" value="KZO94995.1"/>
    <property type="molecule type" value="Genomic_DNA"/>
</dbReference>
<dbReference type="Pfam" id="PF05368">
    <property type="entry name" value="NmrA"/>
    <property type="match status" value="1"/>
</dbReference>